<name>A0A0B4GA58_METGA</name>
<dbReference type="Proteomes" id="UP000031192">
    <property type="component" value="Unassembled WGS sequence"/>
</dbReference>
<accession>A0A0B4GA58</accession>
<dbReference type="AlphaFoldDB" id="A0A0B4GA58"/>
<sequence>MLQNASSYYTGRQEHLNELASILNITQSRQRQTHSKPELSRGSDNEYALSMSVYSCYEMIYVGLESKNDQPSMDALELSKMFSFLYRENVEFDLIKTAATNARQEREDAQAKEQAAKHVLVYSRLGTWKTVFRAWVIALAEQLTRPRTVLPDILRDEEDTPFDEDRFLTGSIRWCIRGCGKGLVPVQLSKPFGARQQPRYCTCGAIHILPGHALKHGSERKEAITQRLEENQRTLNRPWALTWLTPRQGFRNFQTAEYAKFSLLYLHCGYYAKAEELQVQVKDYILANLGPESKRGTMSLKCYNTKSSSRPKNTTVQIILQLRRSRTLSAPLAYRAVNRQKLINRRTSNSKIVEFGRLRPEHKNTWRAVNNLSEVKLRYFDNEEAFQLQLQAYEGLERILGPPPEKTLEVKDNLAGIYGFIGEEHLPRAHQMSDEAVQIRLRELGCEHPFTHNSKLTMAKIKTAMNQFEEA</sequence>
<dbReference type="HOGENOM" id="CLU_580152_0_0_1"/>
<evidence type="ECO:0000313" key="1">
    <source>
        <dbReference type="EMBL" id="KID83645.1"/>
    </source>
</evidence>
<dbReference type="InterPro" id="IPR011990">
    <property type="entry name" value="TPR-like_helical_dom_sf"/>
</dbReference>
<reference evidence="1 2" key="1">
    <citation type="journal article" date="2014" name="Proc. Natl. Acad. Sci. U.S.A.">
        <title>Trajectory and genomic determinants of fungal-pathogen speciation and host adaptation.</title>
        <authorList>
            <person name="Hu X."/>
            <person name="Xiao G."/>
            <person name="Zheng P."/>
            <person name="Shang Y."/>
            <person name="Su Y."/>
            <person name="Zhang X."/>
            <person name="Liu X."/>
            <person name="Zhan S."/>
            <person name="St Leger R.J."/>
            <person name="Wang C."/>
        </authorList>
    </citation>
    <scope>NUCLEOTIDE SEQUENCE [LARGE SCALE GENOMIC DNA]</scope>
    <source>
        <strain evidence="1 2">ARSEF 977</strain>
    </source>
</reference>
<dbReference type="Gene3D" id="1.25.40.10">
    <property type="entry name" value="Tetratricopeptide repeat domain"/>
    <property type="match status" value="1"/>
</dbReference>
<protein>
    <submittedName>
        <fullName evidence="1">Tetratricopeptide repeat domain-containing protein</fullName>
    </submittedName>
</protein>
<organism evidence="1 2">
    <name type="scientific">Metarhizium guizhouense (strain ARSEF 977)</name>
    <dbReference type="NCBI Taxonomy" id="1276136"/>
    <lineage>
        <taxon>Eukaryota</taxon>
        <taxon>Fungi</taxon>
        <taxon>Dikarya</taxon>
        <taxon>Ascomycota</taxon>
        <taxon>Pezizomycotina</taxon>
        <taxon>Sordariomycetes</taxon>
        <taxon>Hypocreomycetidae</taxon>
        <taxon>Hypocreales</taxon>
        <taxon>Clavicipitaceae</taxon>
        <taxon>Metarhizium</taxon>
    </lineage>
</organism>
<proteinExistence type="predicted"/>
<comment type="caution">
    <text evidence="1">The sequence shown here is derived from an EMBL/GenBank/DDBJ whole genome shotgun (WGS) entry which is preliminary data.</text>
</comment>
<dbReference type="EMBL" id="AZNH01000055">
    <property type="protein sequence ID" value="KID83645.1"/>
    <property type="molecule type" value="Genomic_DNA"/>
</dbReference>
<keyword evidence="2" id="KW-1185">Reference proteome</keyword>
<gene>
    <name evidence="1" type="ORF">MGU_09031</name>
</gene>
<evidence type="ECO:0000313" key="2">
    <source>
        <dbReference type="Proteomes" id="UP000031192"/>
    </source>
</evidence>